<organism evidence="2 3">
    <name type="scientific">Sphaerobolus stellatus (strain SS14)</name>
    <dbReference type="NCBI Taxonomy" id="990650"/>
    <lineage>
        <taxon>Eukaryota</taxon>
        <taxon>Fungi</taxon>
        <taxon>Dikarya</taxon>
        <taxon>Basidiomycota</taxon>
        <taxon>Agaricomycotina</taxon>
        <taxon>Agaricomycetes</taxon>
        <taxon>Phallomycetidae</taxon>
        <taxon>Geastrales</taxon>
        <taxon>Sphaerobolaceae</taxon>
        <taxon>Sphaerobolus</taxon>
    </lineage>
</organism>
<sequence>MPRCKYVTQITETDPVAIEAIITHERAAELARRVSKAKKKHATRPDTVEDDYVNPTIEACHHRLQELNAAAAAESASSAGTSYSATPGENLHTITAKRHKDIPAENASNFQPDVEYPKDDTFAKDDAPALDHTLSLAGGPEPIFLPSPTRSPSPTHSPTPTIAEHTPGAPHSAVGLFDIVNDAPTTDINIGDDAATGQIPQATKCKGPHPGPLSQEQLRELRDKTAELHAWILERSTAWNISTVTITMNMGIDNRERRAQNFWNAFQSVFWDHEIRTNEALTGEVDAEEVGKRCTAEYQQFCNIPDDATEEYIDEMHTKKAKILAKYEAMQEVNKTEYEHGSTSRLMRQARKEFTLRASWYAARGVLLAGWGVSTDPRDALSHTLHFLLAGNDHAPQFFEEGKINIAELLYSFETFCAQGEMKERIRKADISADMLRETSGPRRGDDVRKENSALLRILWKNSMHEACSKVPWDNWATDTLKQHKKTMGWPDEVPWPSGPEPYVTIGRGDNARSLHASLVAEQSRRVRIIDWSDEEKMLAESLTYKERQTSSEWLNIPLVISASGMVLLRIGEIQEQADCRATGGLSAKQAKGNSRWKKGIAKDENDDKPIVKNKEKDNVVSEDSEGDNQSVTSSSVKTQQEVKRSKATSTKPKPKAREKKVKQHKKRENSDVAGVEDEQKEEGTRPRPSKRHKSRPLISDTDDEAVNPERHALASVQSRDDAVPEHDRGGAENRAGLAGGGPWTDGADATESRWEDDVGHNQPPWHGRQVNSQLHQHPTSSHPLPAARPPSADVLLLSVRSSSARLPPAHPPSRGSVTPSQLLRPPSRGAIAPPPQLLCPPSRGTGASQQFVHAPPTGTTNRHLMPRPHSRGSGAPYQLPLAQPGPPSRLLLHMNTGPPSHDGTAASAAYVAVPADRIAYPHGIRGAQAGGGYQEPTDIPTTQLDGYMDVSSHWHGSAGHTGGWQGTEQVYGFPGHAGYEAYTRPPSRQAAPASECRTDRYGTVPRHDQYGGAQYREYYHVGNSADTGGQYGASGSNMVHTHTSNPGHVHSRGTYVQDGYGVQQWDE</sequence>
<feature type="compositionally biased region" description="Polar residues" evidence="1">
    <location>
        <begin position="770"/>
        <end position="783"/>
    </location>
</feature>
<keyword evidence="3" id="KW-1185">Reference proteome</keyword>
<feature type="compositionally biased region" description="Low complexity" evidence="1">
    <location>
        <begin position="795"/>
        <end position="808"/>
    </location>
</feature>
<name>A0A0C9VWG0_SPHS4</name>
<gene>
    <name evidence="2" type="ORF">M422DRAFT_248267</name>
</gene>
<feature type="compositionally biased region" description="Basic and acidic residues" evidence="1">
    <location>
        <begin position="751"/>
        <end position="760"/>
    </location>
</feature>
<evidence type="ECO:0000256" key="1">
    <source>
        <dbReference type="SAM" id="MobiDB-lite"/>
    </source>
</evidence>
<evidence type="ECO:0000313" key="3">
    <source>
        <dbReference type="Proteomes" id="UP000054279"/>
    </source>
</evidence>
<feature type="compositionally biased region" description="Basic and acidic residues" evidence="1">
    <location>
        <begin position="708"/>
        <end position="732"/>
    </location>
</feature>
<accession>A0A0C9VWG0</accession>
<dbReference type="EMBL" id="KN837099">
    <property type="protein sequence ID" value="KIJ48097.1"/>
    <property type="molecule type" value="Genomic_DNA"/>
</dbReference>
<protein>
    <submittedName>
        <fullName evidence="2">Uncharacterized protein</fullName>
    </submittedName>
</protein>
<feature type="region of interest" description="Disordered" evidence="1">
    <location>
        <begin position="985"/>
        <end position="1005"/>
    </location>
</feature>
<dbReference type="HOGENOM" id="CLU_288060_0_0_1"/>
<feature type="compositionally biased region" description="Polar residues" evidence="1">
    <location>
        <begin position="846"/>
        <end position="863"/>
    </location>
</feature>
<reference evidence="2 3" key="1">
    <citation type="submission" date="2014-06" db="EMBL/GenBank/DDBJ databases">
        <title>Evolutionary Origins and Diversification of the Mycorrhizal Mutualists.</title>
        <authorList>
            <consortium name="DOE Joint Genome Institute"/>
            <consortium name="Mycorrhizal Genomics Consortium"/>
            <person name="Kohler A."/>
            <person name="Kuo A."/>
            <person name="Nagy L.G."/>
            <person name="Floudas D."/>
            <person name="Copeland A."/>
            <person name="Barry K.W."/>
            <person name="Cichocki N."/>
            <person name="Veneault-Fourrey C."/>
            <person name="LaButti K."/>
            <person name="Lindquist E.A."/>
            <person name="Lipzen A."/>
            <person name="Lundell T."/>
            <person name="Morin E."/>
            <person name="Murat C."/>
            <person name="Riley R."/>
            <person name="Ohm R."/>
            <person name="Sun H."/>
            <person name="Tunlid A."/>
            <person name="Henrissat B."/>
            <person name="Grigoriev I.V."/>
            <person name="Hibbett D.S."/>
            <person name="Martin F."/>
        </authorList>
    </citation>
    <scope>NUCLEOTIDE SEQUENCE [LARGE SCALE GENOMIC DNA]</scope>
    <source>
        <strain evidence="2 3">SS14</strain>
    </source>
</reference>
<dbReference type="AlphaFoldDB" id="A0A0C9VWG0"/>
<feature type="region of interest" description="Disordered" evidence="1">
    <location>
        <begin position="1046"/>
        <end position="1068"/>
    </location>
</feature>
<feature type="region of interest" description="Disordered" evidence="1">
    <location>
        <begin position="584"/>
        <end position="888"/>
    </location>
</feature>
<feature type="compositionally biased region" description="Low complexity" evidence="1">
    <location>
        <begin position="630"/>
        <end position="640"/>
    </location>
</feature>
<proteinExistence type="predicted"/>
<dbReference type="Proteomes" id="UP000054279">
    <property type="component" value="Unassembled WGS sequence"/>
</dbReference>
<feature type="compositionally biased region" description="Basic residues" evidence="1">
    <location>
        <begin position="653"/>
        <end position="668"/>
    </location>
</feature>
<evidence type="ECO:0000313" key="2">
    <source>
        <dbReference type="EMBL" id="KIJ48097.1"/>
    </source>
</evidence>
<feature type="compositionally biased region" description="Basic and acidic residues" evidence="1">
    <location>
        <begin position="601"/>
        <end position="620"/>
    </location>
</feature>
<dbReference type="OrthoDB" id="3332520at2759"/>